<evidence type="ECO:0000313" key="3">
    <source>
        <dbReference type="WBParaSite" id="jg1067"/>
    </source>
</evidence>
<reference evidence="3" key="1">
    <citation type="submission" date="2022-11" db="UniProtKB">
        <authorList>
            <consortium name="WormBaseParasite"/>
        </authorList>
    </citation>
    <scope>IDENTIFICATION</scope>
</reference>
<dbReference type="AlphaFoldDB" id="A0A915CMH6"/>
<dbReference type="Proteomes" id="UP000887574">
    <property type="component" value="Unplaced"/>
</dbReference>
<keyword evidence="2" id="KW-1185">Reference proteome</keyword>
<evidence type="ECO:0000313" key="2">
    <source>
        <dbReference type="Proteomes" id="UP000887574"/>
    </source>
</evidence>
<accession>A0A915CMH6</accession>
<name>A0A915CMH6_9BILA</name>
<evidence type="ECO:0000256" key="1">
    <source>
        <dbReference type="SAM" id="SignalP"/>
    </source>
</evidence>
<protein>
    <submittedName>
        <fullName evidence="3">Uncharacterized protein</fullName>
    </submittedName>
</protein>
<sequence>MFSKSMVSLLFLMCVVGLVAGGAQRCFTSSDCKKLFSCKDRVCTCSAIYHCHDGHRCRDGVCYSGR</sequence>
<feature type="chain" id="PRO_5037365613" evidence="1">
    <location>
        <begin position="22"/>
        <end position="66"/>
    </location>
</feature>
<feature type="signal peptide" evidence="1">
    <location>
        <begin position="1"/>
        <end position="21"/>
    </location>
</feature>
<organism evidence="2 3">
    <name type="scientific">Ditylenchus dipsaci</name>
    <dbReference type="NCBI Taxonomy" id="166011"/>
    <lineage>
        <taxon>Eukaryota</taxon>
        <taxon>Metazoa</taxon>
        <taxon>Ecdysozoa</taxon>
        <taxon>Nematoda</taxon>
        <taxon>Chromadorea</taxon>
        <taxon>Rhabditida</taxon>
        <taxon>Tylenchina</taxon>
        <taxon>Tylenchomorpha</taxon>
        <taxon>Sphaerularioidea</taxon>
        <taxon>Anguinidae</taxon>
        <taxon>Anguininae</taxon>
        <taxon>Ditylenchus</taxon>
    </lineage>
</organism>
<keyword evidence="1" id="KW-0732">Signal</keyword>
<proteinExistence type="predicted"/>
<dbReference type="WBParaSite" id="jg1067">
    <property type="protein sequence ID" value="jg1067"/>
    <property type="gene ID" value="jg1067"/>
</dbReference>